<organism evidence="9 10">
    <name type="scientific">Sutterella wadsworthensis HGA0223</name>
    <dbReference type="NCBI Taxonomy" id="1203554"/>
    <lineage>
        <taxon>Bacteria</taxon>
        <taxon>Pseudomonadati</taxon>
        <taxon>Pseudomonadota</taxon>
        <taxon>Betaproteobacteria</taxon>
        <taxon>Burkholderiales</taxon>
        <taxon>Sutterellaceae</taxon>
        <taxon>Sutterella</taxon>
    </lineage>
</organism>
<feature type="region of interest" description="Disordered" evidence="8">
    <location>
        <begin position="96"/>
        <end position="144"/>
    </location>
</feature>
<dbReference type="HOGENOM" id="CLU_134863_5_0_4"/>
<keyword evidence="5 7" id="KW-0472">Membrane</keyword>
<feature type="coiled-coil region" evidence="7">
    <location>
        <begin position="30"/>
        <end position="71"/>
    </location>
</feature>
<evidence type="ECO:0000256" key="8">
    <source>
        <dbReference type="SAM" id="MobiDB-lite"/>
    </source>
</evidence>
<dbReference type="PANTHER" id="PTHR37485">
    <property type="entry name" value="CELL DIVISION PROTEIN FTSB"/>
    <property type="match status" value="1"/>
</dbReference>
<sequence>MVRLFICILLLGICAAQYQLWLGRASWSRLSELRVVLNTQREENESLRRTNEALQAEFNSLANNQDAIEERARRELNMVKPNEILFRIETTEEAARKSDAAASMPDVDAPDIAAGAKPTFTPKKSDLYSAPKNQRAPKARDRRQ</sequence>
<feature type="topological domain" description="Periplasmic" evidence="7">
    <location>
        <begin position="23"/>
        <end position="144"/>
    </location>
</feature>
<gene>
    <name evidence="7" type="primary">ftsB</name>
    <name evidence="9" type="ORF">HMPREF1476_01681</name>
</gene>
<evidence type="ECO:0000256" key="3">
    <source>
        <dbReference type="ARBA" id="ARBA00022692"/>
    </source>
</evidence>
<dbReference type="HAMAP" id="MF_00599">
    <property type="entry name" value="FtsB"/>
    <property type="match status" value="1"/>
</dbReference>
<dbReference type="GeneID" id="64060500"/>
<dbReference type="STRING" id="1203554.HMPREF1476_01681"/>
<evidence type="ECO:0000256" key="5">
    <source>
        <dbReference type="ARBA" id="ARBA00023136"/>
    </source>
</evidence>
<dbReference type="GO" id="GO:0030428">
    <property type="term" value="C:cell septum"/>
    <property type="evidence" value="ECO:0007669"/>
    <property type="project" value="TreeGrafter"/>
</dbReference>
<dbReference type="Pfam" id="PF04977">
    <property type="entry name" value="DivIC"/>
    <property type="match status" value="1"/>
</dbReference>
<evidence type="ECO:0000313" key="10">
    <source>
        <dbReference type="Proteomes" id="UP000014400"/>
    </source>
</evidence>
<dbReference type="InterPro" id="IPR023081">
    <property type="entry name" value="Cell_div_FtsB"/>
</dbReference>
<dbReference type="PANTHER" id="PTHR37485:SF1">
    <property type="entry name" value="CELL DIVISION PROTEIN FTSB"/>
    <property type="match status" value="1"/>
</dbReference>
<dbReference type="GO" id="GO:0043093">
    <property type="term" value="P:FtsZ-dependent cytokinesis"/>
    <property type="evidence" value="ECO:0007669"/>
    <property type="project" value="UniProtKB-UniRule"/>
</dbReference>
<dbReference type="PATRIC" id="fig|1203554.3.peg.1764"/>
<dbReference type="GO" id="GO:0005886">
    <property type="term" value="C:plasma membrane"/>
    <property type="evidence" value="ECO:0007669"/>
    <property type="project" value="UniProtKB-SubCell"/>
</dbReference>
<dbReference type="EMBL" id="ATCF01000022">
    <property type="protein sequence ID" value="EPD98642.1"/>
    <property type="molecule type" value="Genomic_DNA"/>
</dbReference>
<evidence type="ECO:0000256" key="1">
    <source>
        <dbReference type="ARBA" id="ARBA00022475"/>
    </source>
</evidence>
<comment type="subunit">
    <text evidence="7">Part of a complex composed of FtsB, FtsL and FtsQ.</text>
</comment>
<dbReference type="GO" id="GO:0032153">
    <property type="term" value="C:cell division site"/>
    <property type="evidence" value="ECO:0007669"/>
    <property type="project" value="UniProtKB-UniRule"/>
</dbReference>
<comment type="subcellular location">
    <subcellularLocation>
        <location evidence="7">Cell inner membrane</location>
        <topology evidence="7">Single-pass type II membrane protein</topology>
    </subcellularLocation>
    <text evidence="7">Localizes to the division septum.</text>
</comment>
<dbReference type="Proteomes" id="UP000014400">
    <property type="component" value="Unassembled WGS sequence"/>
</dbReference>
<keyword evidence="3 7" id="KW-0812">Transmembrane</keyword>
<dbReference type="AlphaFoldDB" id="S3BX51"/>
<evidence type="ECO:0000256" key="2">
    <source>
        <dbReference type="ARBA" id="ARBA00022618"/>
    </source>
</evidence>
<dbReference type="RefSeq" id="WP_016474862.1">
    <property type="nucleotide sequence ID" value="NZ_KE150480.1"/>
</dbReference>
<proteinExistence type="inferred from homology"/>
<keyword evidence="7" id="KW-0997">Cell inner membrane</keyword>
<evidence type="ECO:0000313" key="9">
    <source>
        <dbReference type="EMBL" id="EPD98642.1"/>
    </source>
</evidence>
<comment type="function">
    <text evidence="7">Essential cell division protein. May link together the upstream cell division proteins, which are predominantly cytoplasmic, with the downstream cell division proteins, which are predominantly periplasmic.</text>
</comment>
<comment type="similarity">
    <text evidence="7">Belongs to the FtsB family.</text>
</comment>
<protein>
    <recommendedName>
        <fullName evidence="7">Cell division protein FtsB</fullName>
    </recommendedName>
</protein>
<feature type="topological domain" description="Cytoplasmic" evidence="7">
    <location>
        <begin position="1"/>
        <end position="4"/>
    </location>
</feature>
<feature type="compositionally biased region" description="Basic residues" evidence="8">
    <location>
        <begin position="135"/>
        <end position="144"/>
    </location>
</feature>
<reference evidence="9 10" key="1">
    <citation type="submission" date="2013-04" db="EMBL/GenBank/DDBJ databases">
        <title>The Genome Sequence of Sutterella wadsworthensis HGA0223.</title>
        <authorList>
            <consortium name="The Broad Institute Genomics Platform"/>
            <person name="Earl A."/>
            <person name="Ward D."/>
            <person name="Feldgarden M."/>
            <person name="Gevers D."/>
            <person name="Schmidt T.M."/>
            <person name="Dover J."/>
            <person name="Dai D."/>
            <person name="Walker B."/>
            <person name="Young S."/>
            <person name="Zeng Q."/>
            <person name="Gargeya S."/>
            <person name="Fitzgerald M."/>
            <person name="Haas B."/>
            <person name="Abouelleil A."/>
            <person name="Allen A.W."/>
            <person name="Alvarado L."/>
            <person name="Arachchi H.M."/>
            <person name="Berlin A.M."/>
            <person name="Chapman S.B."/>
            <person name="Gainer-Dewar J."/>
            <person name="Goldberg J."/>
            <person name="Griggs A."/>
            <person name="Gujja S."/>
            <person name="Hansen M."/>
            <person name="Howarth C."/>
            <person name="Imamovic A."/>
            <person name="Ireland A."/>
            <person name="Larimer J."/>
            <person name="McCowan C."/>
            <person name="Murphy C."/>
            <person name="Pearson M."/>
            <person name="Poon T.W."/>
            <person name="Priest M."/>
            <person name="Roberts A."/>
            <person name="Saif S."/>
            <person name="Shea T."/>
            <person name="Sisk P."/>
            <person name="Sykes S."/>
            <person name="Wortman J."/>
            <person name="Nusbaum C."/>
            <person name="Birren B."/>
        </authorList>
    </citation>
    <scope>NUCLEOTIDE SEQUENCE [LARGE SCALE GENOMIC DNA]</scope>
    <source>
        <strain evidence="9 10">HGA0223</strain>
    </source>
</reference>
<evidence type="ECO:0000256" key="6">
    <source>
        <dbReference type="ARBA" id="ARBA00023306"/>
    </source>
</evidence>
<dbReference type="eggNOG" id="COG2919">
    <property type="taxonomic scope" value="Bacteria"/>
</dbReference>
<dbReference type="InterPro" id="IPR007060">
    <property type="entry name" value="FtsL/DivIC"/>
</dbReference>
<keyword evidence="1 7" id="KW-1003">Cell membrane</keyword>
<name>S3BX51_9BURK</name>
<evidence type="ECO:0000256" key="7">
    <source>
        <dbReference type="HAMAP-Rule" id="MF_00599"/>
    </source>
</evidence>
<keyword evidence="2 7" id="KW-0132">Cell division</keyword>
<keyword evidence="6 7" id="KW-0131">Cell cycle</keyword>
<evidence type="ECO:0000256" key="4">
    <source>
        <dbReference type="ARBA" id="ARBA00022989"/>
    </source>
</evidence>
<accession>S3BX51</accession>
<keyword evidence="7" id="KW-0175">Coiled coil</keyword>
<comment type="caution">
    <text evidence="9">The sequence shown here is derived from an EMBL/GenBank/DDBJ whole genome shotgun (WGS) entry which is preliminary data.</text>
</comment>
<keyword evidence="10" id="KW-1185">Reference proteome</keyword>
<keyword evidence="4 7" id="KW-1133">Transmembrane helix</keyword>